<accession>A0ABQ8UNJ8</accession>
<organism evidence="2 3">
    <name type="scientific">Paratrimastix pyriformis</name>
    <dbReference type="NCBI Taxonomy" id="342808"/>
    <lineage>
        <taxon>Eukaryota</taxon>
        <taxon>Metamonada</taxon>
        <taxon>Preaxostyla</taxon>
        <taxon>Paratrimastigidae</taxon>
        <taxon>Paratrimastix</taxon>
    </lineage>
</organism>
<proteinExistence type="predicted"/>
<feature type="compositionally biased region" description="Basic residues" evidence="1">
    <location>
        <begin position="230"/>
        <end position="245"/>
    </location>
</feature>
<comment type="caution">
    <text evidence="2">The sequence shown here is derived from an EMBL/GenBank/DDBJ whole genome shotgun (WGS) entry which is preliminary data.</text>
</comment>
<sequence length="251" mass="27230">MRGGKPKNSFVFLEETRSPAELVAASSVAEKTLHFRNNLEKRGPRRNKIIQNRKISSVGAAPQFSTAAVASPNRRAALLKLLDRTALLDLPRDETKRQVAPPQISIHTGKQIRHPNVAQEEAPKTVGDALDELEKIMLGTGAAGEKDESDDDVVSEAEMDPFEAELNQRMGRPSKKAAPAHKDEEDPEMAALFAESEEEDDKPAPRPKAPRPPRDEAAGEGDGSKPAAGKGKKGGKNKPLRKKRAQGAEDD</sequence>
<protein>
    <submittedName>
        <fullName evidence="2">Uncharacterized protein</fullName>
    </submittedName>
</protein>
<dbReference type="Proteomes" id="UP001141327">
    <property type="component" value="Unassembled WGS sequence"/>
</dbReference>
<evidence type="ECO:0000256" key="1">
    <source>
        <dbReference type="SAM" id="MobiDB-lite"/>
    </source>
</evidence>
<keyword evidence="3" id="KW-1185">Reference proteome</keyword>
<feature type="compositionally biased region" description="Acidic residues" evidence="1">
    <location>
        <begin position="147"/>
        <end position="163"/>
    </location>
</feature>
<dbReference type="EMBL" id="JAPMOS010000016">
    <property type="protein sequence ID" value="KAJ4459873.1"/>
    <property type="molecule type" value="Genomic_DNA"/>
</dbReference>
<reference evidence="2" key="1">
    <citation type="journal article" date="2022" name="bioRxiv">
        <title>Genomics of Preaxostyla Flagellates Illuminates Evolutionary Transitions and the Path Towards Mitochondrial Loss.</title>
        <authorList>
            <person name="Novak L.V.F."/>
            <person name="Treitli S.C."/>
            <person name="Pyrih J."/>
            <person name="Halakuc P."/>
            <person name="Pipaliya S.V."/>
            <person name="Vacek V."/>
            <person name="Brzon O."/>
            <person name="Soukal P."/>
            <person name="Eme L."/>
            <person name="Dacks J.B."/>
            <person name="Karnkowska A."/>
            <person name="Elias M."/>
            <person name="Hampl V."/>
        </authorList>
    </citation>
    <scope>NUCLEOTIDE SEQUENCE</scope>
    <source>
        <strain evidence="2">RCP-MX</strain>
    </source>
</reference>
<gene>
    <name evidence="2" type="ORF">PAPYR_3925</name>
</gene>
<evidence type="ECO:0000313" key="2">
    <source>
        <dbReference type="EMBL" id="KAJ4459873.1"/>
    </source>
</evidence>
<feature type="region of interest" description="Disordered" evidence="1">
    <location>
        <begin position="137"/>
        <end position="251"/>
    </location>
</feature>
<evidence type="ECO:0000313" key="3">
    <source>
        <dbReference type="Proteomes" id="UP001141327"/>
    </source>
</evidence>
<name>A0ABQ8UNJ8_9EUKA</name>